<proteinExistence type="predicted"/>
<sequence>MVLLQITSLYDNFISGYPTLHTLIISISRCGGGDIRRELRGHFGAEIRTDDVKSGNPDVHTSSGKWRPPGKLLTGASPMQIAS</sequence>
<accession>A0A183FHJ6</accession>
<dbReference type="WBParaSite" id="HPBE_0000625301-mRNA-1">
    <property type="protein sequence ID" value="HPBE_0000625301-mRNA-1"/>
    <property type="gene ID" value="HPBE_0000625301"/>
</dbReference>
<organism evidence="3 4">
    <name type="scientific">Heligmosomoides polygyrus</name>
    <name type="common">Parasitic roundworm</name>
    <dbReference type="NCBI Taxonomy" id="6339"/>
    <lineage>
        <taxon>Eukaryota</taxon>
        <taxon>Metazoa</taxon>
        <taxon>Ecdysozoa</taxon>
        <taxon>Nematoda</taxon>
        <taxon>Chromadorea</taxon>
        <taxon>Rhabditida</taxon>
        <taxon>Rhabditina</taxon>
        <taxon>Rhabditomorpha</taxon>
        <taxon>Strongyloidea</taxon>
        <taxon>Heligmosomidae</taxon>
        <taxon>Heligmosomoides</taxon>
    </lineage>
</organism>
<keyword evidence="3" id="KW-1185">Reference proteome</keyword>
<dbReference type="EMBL" id="UZAH01025626">
    <property type="protein sequence ID" value="VDO67547.1"/>
    <property type="molecule type" value="Genomic_DNA"/>
</dbReference>
<protein>
    <submittedName>
        <fullName evidence="2 4">Uncharacterized protein</fullName>
    </submittedName>
</protein>
<evidence type="ECO:0000313" key="3">
    <source>
        <dbReference type="Proteomes" id="UP000050761"/>
    </source>
</evidence>
<gene>
    <name evidence="2" type="ORF">HPBE_LOCUS6254</name>
</gene>
<evidence type="ECO:0000256" key="1">
    <source>
        <dbReference type="SAM" id="MobiDB-lite"/>
    </source>
</evidence>
<name>A0A183FHJ6_HELPZ</name>
<dbReference type="AlphaFoldDB" id="A0A183FHJ6"/>
<reference evidence="4" key="2">
    <citation type="submission" date="2019-09" db="UniProtKB">
        <authorList>
            <consortium name="WormBaseParasite"/>
        </authorList>
    </citation>
    <scope>IDENTIFICATION</scope>
</reference>
<accession>A0A3P7Y482</accession>
<evidence type="ECO:0000313" key="2">
    <source>
        <dbReference type="EMBL" id="VDO67547.1"/>
    </source>
</evidence>
<feature type="region of interest" description="Disordered" evidence="1">
    <location>
        <begin position="46"/>
        <end position="83"/>
    </location>
</feature>
<reference evidence="2 3" key="1">
    <citation type="submission" date="2018-11" db="EMBL/GenBank/DDBJ databases">
        <authorList>
            <consortium name="Pathogen Informatics"/>
        </authorList>
    </citation>
    <scope>NUCLEOTIDE SEQUENCE [LARGE SCALE GENOMIC DNA]</scope>
</reference>
<dbReference type="Proteomes" id="UP000050761">
    <property type="component" value="Unassembled WGS sequence"/>
</dbReference>
<evidence type="ECO:0000313" key="4">
    <source>
        <dbReference type="WBParaSite" id="HPBE_0000625301-mRNA-1"/>
    </source>
</evidence>